<dbReference type="Pfam" id="PF02368">
    <property type="entry name" value="Big_2"/>
    <property type="match status" value="1"/>
</dbReference>
<dbReference type="InterPro" id="IPR008964">
    <property type="entry name" value="Invasin/intimin_cell_adhesion"/>
</dbReference>
<dbReference type="InterPro" id="IPR003343">
    <property type="entry name" value="Big_2"/>
</dbReference>
<dbReference type="Gene3D" id="2.60.40.1080">
    <property type="match status" value="2"/>
</dbReference>
<evidence type="ECO:0000256" key="1">
    <source>
        <dbReference type="SAM" id="SignalP"/>
    </source>
</evidence>
<evidence type="ECO:0000259" key="3">
    <source>
        <dbReference type="Pfam" id="PF18962"/>
    </source>
</evidence>
<dbReference type="Pfam" id="PF18962">
    <property type="entry name" value="Por_Secre_tail"/>
    <property type="match status" value="1"/>
</dbReference>
<dbReference type="Proteomes" id="UP000239872">
    <property type="component" value="Unassembled WGS sequence"/>
</dbReference>
<evidence type="ECO:0008006" key="6">
    <source>
        <dbReference type="Google" id="ProtNLM"/>
    </source>
</evidence>
<organism evidence="4 5">
    <name type="scientific">Flavipsychrobacter stenotrophus</name>
    <dbReference type="NCBI Taxonomy" id="2077091"/>
    <lineage>
        <taxon>Bacteria</taxon>
        <taxon>Pseudomonadati</taxon>
        <taxon>Bacteroidota</taxon>
        <taxon>Chitinophagia</taxon>
        <taxon>Chitinophagales</taxon>
        <taxon>Chitinophagaceae</taxon>
        <taxon>Flavipsychrobacter</taxon>
    </lineage>
</organism>
<comment type="caution">
    <text evidence="4">The sequence shown here is derived from an EMBL/GenBank/DDBJ whole genome shotgun (WGS) entry which is preliminary data.</text>
</comment>
<evidence type="ECO:0000259" key="2">
    <source>
        <dbReference type="Pfam" id="PF02368"/>
    </source>
</evidence>
<dbReference type="PROSITE" id="PS51257">
    <property type="entry name" value="PROKAR_LIPOPROTEIN"/>
    <property type="match status" value="1"/>
</dbReference>
<feature type="domain" description="Secretion system C-terminal sorting" evidence="3">
    <location>
        <begin position="561"/>
        <end position="636"/>
    </location>
</feature>
<dbReference type="OrthoDB" id="643719at2"/>
<dbReference type="SUPFAM" id="SSF49373">
    <property type="entry name" value="Invasin/intimin cell-adhesion fragments"/>
    <property type="match status" value="1"/>
</dbReference>
<accession>A0A2S7SRZ5</accession>
<evidence type="ECO:0000313" key="5">
    <source>
        <dbReference type="Proteomes" id="UP000239872"/>
    </source>
</evidence>
<gene>
    <name evidence="4" type="ORF">CJD36_019345</name>
</gene>
<feature type="domain" description="BIG2" evidence="2">
    <location>
        <begin position="45"/>
        <end position="79"/>
    </location>
</feature>
<protein>
    <recommendedName>
        <fullName evidence="6">Secretion system C-terminal sorting domain-containing protein</fullName>
    </recommendedName>
</protein>
<dbReference type="SUPFAM" id="SSF49478">
    <property type="entry name" value="Cna protein B-type domain"/>
    <property type="match status" value="1"/>
</dbReference>
<reference evidence="4 5" key="1">
    <citation type="submission" date="2018-01" db="EMBL/GenBank/DDBJ databases">
        <title>A novel member of the phylum Bacteroidetes isolated from glacier ice.</title>
        <authorList>
            <person name="Liu Q."/>
            <person name="Xin Y.-H."/>
        </authorList>
    </citation>
    <scope>NUCLEOTIDE SEQUENCE [LARGE SCALE GENOMIC DNA]</scope>
    <source>
        <strain evidence="4 5">RB1R16</strain>
    </source>
</reference>
<feature type="chain" id="PRO_5015490831" description="Secretion system C-terminal sorting domain-containing protein" evidence="1">
    <location>
        <begin position="21"/>
        <end position="638"/>
    </location>
</feature>
<feature type="signal peptide" evidence="1">
    <location>
        <begin position="1"/>
        <end position="20"/>
    </location>
</feature>
<sequence>MKRHCILSIIALFSCFASFAQMPITGATGTCVGGMGHVADSTAGGVWSSSTPSVATVGTTGNVYGVSAGTTTITYTVGSAYVTSLFTVTTAPAAITGTSTVCPGGTTVLADATPGGTWSSVYTSVATVNSGGTVFGIMPSSGTSIRYTVGPGCYAQVIVTVLATTPSSISGDSVVCVGSTITLHDTTTVGMWSSSAPGIATVIATSALGSGSTTTLTGVSVGTATITYSVTNACGTFYSTYSVDVLNTTTPPAAIAGPSTVATSSTINLTDATTGGTWSITPTSVATISASGVVTGVSAGTAIATYTVNGCGGAMSVTHTVTVTAFDGISGHVNFLSGAHTGPVKIWLIRYVSPFLTAIDSVTVYSTGTSVAYQFLGAPTDSFRIKAAPLDSSSVIGTSGYIPTYHISSFYWNGANVFYHTSGTSDINKDINMSYGTVTTGPGFVAGDVSAGANKGTTTSVPVKGLMMYIFNSTTLQLMQAIRTDATGHYSFSNLPVGATYYVFPDSLNYFTTPCTGIALTTAVPSVTSASFKQHTVAKTITPIPVGVGSVSTDAATILAFPNPTNGRVNIAWTLPTAQLGAVSVCDVTGREVYSSVIDMTAGTGISQVNISSLTNGLYTISVKSAAVNYINKIQVQH</sequence>
<name>A0A2S7SRZ5_9BACT</name>
<dbReference type="RefSeq" id="WP_105040851.1">
    <property type="nucleotide sequence ID" value="NZ_PPSL01000006.1"/>
</dbReference>
<proteinExistence type="predicted"/>
<keyword evidence="5" id="KW-1185">Reference proteome</keyword>
<dbReference type="EMBL" id="PPSL01000006">
    <property type="protein sequence ID" value="PQJ09401.1"/>
    <property type="molecule type" value="Genomic_DNA"/>
</dbReference>
<keyword evidence="1" id="KW-0732">Signal</keyword>
<dbReference type="AlphaFoldDB" id="A0A2S7SRZ5"/>
<dbReference type="NCBIfam" id="TIGR04183">
    <property type="entry name" value="Por_Secre_tail"/>
    <property type="match status" value="1"/>
</dbReference>
<dbReference type="InterPro" id="IPR026444">
    <property type="entry name" value="Secre_tail"/>
</dbReference>
<evidence type="ECO:0000313" key="4">
    <source>
        <dbReference type="EMBL" id="PQJ09401.1"/>
    </source>
</evidence>